<reference evidence="4 5" key="1">
    <citation type="journal article" date="2012" name="Science">
        <title>The Paleozoic origin of enzymatic lignin decomposition reconstructed from 31 fungal genomes.</title>
        <authorList>
            <person name="Floudas D."/>
            <person name="Binder M."/>
            <person name="Riley R."/>
            <person name="Barry K."/>
            <person name="Blanchette R.A."/>
            <person name="Henrissat B."/>
            <person name="Martinez A.T."/>
            <person name="Otillar R."/>
            <person name="Spatafora J.W."/>
            <person name="Yadav J.S."/>
            <person name="Aerts A."/>
            <person name="Benoit I."/>
            <person name="Boyd A."/>
            <person name="Carlson A."/>
            <person name="Copeland A."/>
            <person name="Coutinho P.M."/>
            <person name="de Vries R.P."/>
            <person name="Ferreira P."/>
            <person name="Findley K."/>
            <person name="Foster B."/>
            <person name="Gaskell J."/>
            <person name="Glotzer D."/>
            <person name="Gorecki P."/>
            <person name="Heitman J."/>
            <person name="Hesse C."/>
            <person name="Hori C."/>
            <person name="Igarashi K."/>
            <person name="Jurgens J.A."/>
            <person name="Kallen N."/>
            <person name="Kersten P."/>
            <person name="Kohler A."/>
            <person name="Kuees U."/>
            <person name="Kumar T.K.A."/>
            <person name="Kuo A."/>
            <person name="LaButti K."/>
            <person name="Larrondo L.F."/>
            <person name="Lindquist E."/>
            <person name="Ling A."/>
            <person name="Lombard V."/>
            <person name="Lucas S."/>
            <person name="Lundell T."/>
            <person name="Martin R."/>
            <person name="McLaughlin D.J."/>
            <person name="Morgenstern I."/>
            <person name="Morin E."/>
            <person name="Murat C."/>
            <person name="Nagy L.G."/>
            <person name="Nolan M."/>
            <person name="Ohm R.A."/>
            <person name="Patyshakuliyeva A."/>
            <person name="Rokas A."/>
            <person name="Ruiz-Duenas F.J."/>
            <person name="Sabat G."/>
            <person name="Salamov A."/>
            <person name="Samejima M."/>
            <person name="Schmutz J."/>
            <person name="Slot J.C."/>
            <person name="St John F."/>
            <person name="Stenlid J."/>
            <person name="Sun H."/>
            <person name="Sun S."/>
            <person name="Syed K."/>
            <person name="Tsang A."/>
            <person name="Wiebenga A."/>
            <person name="Young D."/>
            <person name="Pisabarro A."/>
            <person name="Eastwood D.C."/>
            <person name="Martin F."/>
            <person name="Cullen D."/>
            <person name="Grigoriev I.V."/>
            <person name="Hibbett D.S."/>
        </authorList>
    </citation>
    <scope>NUCLEOTIDE SEQUENCE</scope>
    <source>
        <strain evidence="5">FP-58527</strain>
    </source>
</reference>
<feature type="compositionally biased region" description="Low complexity" evidence="2">
    <location>
        <begin position="562"/>
        <end position="576"/>
    </location>
</feature>
<dbReference type="Proteomes" id="UP000015241">
    <property type="component" value="Unassembled WGS sequence"/>
</dbReference>
<evidence type="ECO:0000259" key="3">
    <source>
        <dbReference type="Pfam" id="PF10193"/>
    </source>
</evidence>
<dbReference type="GO" id="GO:0051083">
    <property type="term" value="P:'de novo' cotranslational protein folding"/>
    <property type="evidence" value="ECO:0007669"/>
    <property type="project" value="TreeGrafter"/>
</dbReference>
<dbReference type="HOGENOM" id="CLU_011808_0_0_1"/>
<keyword evidence="5" id="KW-1185">Reference proteome</keyword>
<dbReference type="Pfam" id="PF10193">
    <property type="entry name" value="Telomere_reg-2"/>
    <property type="match status" value="1"/>
</dbReference>
<dbReference type="GO" id="GO:0042162">
    <property type="term" value="F:telomeric DNA binding"/>
    <property type="evidence" value="ECO:0007669"/>
    <property type="project" value="TreeGrafter"/>
</dbReference>
<evidence type="ECO:0000256" key="1">
    <source>
        <dbReference type="ARBA" id="ARBA00006133"/>
    </source>
</evidence>
<feature type="compositionally biased region" description="Acidic residues" evidence="2">
    <location>
        <begin position="924"/>
        <end position="936"/>
    </location>
</feature>
<evidence type="ECO:0000313" key="5">
    <source>
        <dbReference type="Proteomes" id="UP000015241"/>
    </source>
</evidence>
<dbReference type="InParanoid" id="S8G6R0"/>
<dbReference type="AlphaFoldDB" id="S8G6R0"/>
<feature type="compositionally biased region" description="Basic residues" evidence="2">
    <location>
        <begin position="940"/>
        <end position="951"/>
    </location>
</feature>
<feature type="compositionally biased region" description="Basic and acidic residues" evidence="2">
    <location>
        <begin position="496"/>
        <end position="534"/>
    </location>
</feature>
<dbReference type="STRING" id="743788.S8G6R0"/>
<protein>
    <recommendedName>
        <fullName evidence="3">Telomere length regulation protein conserved domain-containing protein</fullName>
    </recommendedName>
</protein>
<dbReference type="EMBL" id="KE504122">
    <property type="protein sequence ID" value="EPT05855.1"/>
    <property type="molecule type" value="Genomic_DNA"/>
</dbReference>
<evidence type="ECO:0000313" key="4">
    <source>
        <dbReference type="EMBL" id="EPT05855.1"/>
    </source>
</evidence>
<dbReference type="InterPro" id="IPR051970">
    <property type="entry name" value="TEL2_Regulation"/>
</dbReference>
<dbReference type="PANTHER" id="PTHR15830:SF10">
    <property type="entry name" value="TELOMERE LENGTH REGULATION PROTEIN TEL2 HOMOLOG"/>
    <property type="match status" value="1"/>
</dbReference>
<name>S8G6R0_FOMSC</name>
<feature type="region of interest" description="Disordered" evidence="2">
    <location>
        <begin position="555"/>
        <end position="587"/>
    </location>
</feature>
<comment type="similarity">
    <text evidence="1">Belongs to the TEL2 family.</text>
</comment>
<dbReference type="GO" id="GO:0051879">
    <property type="term" value="F:Hsp90 protein binding"/>
    <property type="evidence" value="ECO:0007669"/>
    <property type="project" value="TreeGrafter"/>
</dbReference>
<accession>S8G6R0</accession>
<gene>
    <name evidence="4" type="ORF">FOMPIDRAFT_1044336</name>
</gene>
<organism evidence="4 5">
    <name type="scientific">Fomitopsis schrenkii</name>
    <name type="common">Brown rot fungus</name>
    <dbReference type="NCBI Taxonomy" id="2126942"/>
    <lineage>
        <taxon>Eukaryota</taxon>
        <taxon>Fungi</taxon>
        <taxon>Dikarya</taxon>
        <taxon>Basidiomycota</taxon>
        <taxon>Agaricomycotina</taxon>
        <taxon>Agaricomycetes</taxon>
        <taxon>Polyporales</taxon>
        <taxon>Fomitopsis</taxon>
    </lineage>
</organism>
<evidence type="ECO:0000256" key="2">
    <source>
        <dbReference type="SAM" id="MobiDB-lite"/>
    </source>
</evidence>
<feature type="region of interest" description="Disordered" evidence="2">
    <location>
        <begin position="921"/>
        <end position="951"/>
    </location>
</feature>
<dbReference type="eggNOG" id="KOG4346">
    <property type="taxonomic scope" value="Eukaryota"/>
</dbReference>
<proteinExistence type="inferred from homology"/>
<feature type="domain" description="Telomere length regulation protein conserved" evidence="3">
    <location>
        <begin position="597"/>
        <end position="717"/>
    </location>
</feature>
<dbReference type="InterPro" id="IPR038528">
    <property type="entry name" value="TEL2_C_sf"/>
</dbReference>
<dbReference type="PANTHER" id="PTHR15830">
    <property type="entry name" value="TELOMERE LENGTH REGULATION PROTEIN TEL2 FAMILY MEMBER"/>
    <property type="match status" value="1"/>
</dbReference>
<sequence>MPSEDSEAAAVAQIKDAISRLQSPVSDTSTLLRLLVAPLNCIGLLPPRFRKYDTEPLSKDSFNIARHIQPIQRALLEHVIPAWEPTLVEEDCYELVEQYFCPDSISFASSAAGQLAVLAYSTILSSTLHEPAVRLLLKLCRAYPIDVLHSIVASSKGKFKEVAWEDCVRNVAALPTKVANAMGPSGSIPAELQLDTYFGNVSLRCERLMFTLSNAPTKGDTSPIAYLLTKLVNIGMFTVASSPSSFFQTALPTIRDRLSEKNSQYATYWQKTLSSLPSSLTLHSMLTALFASLSDIPSRLDVQYGTRAKVRSEAMLLRKLVGRPTKDNSEILDAVFAIVLSREWNEGDARIFACWFCGAQKDYADMEVLDIILWKVVDTWTDVDHIKHSLLSRHRYTTALLLLILSSFGTGVGGPAPSAKLAFHPPFISGVSNYISHLDPSVRRCGMLVAEEVARGAGKKLDFDDWTGEQHGRGWCRKIRALIKARDADVDCLPEDADRVPDNVDRVPDNVDRVSDDSGESARTHAKNTDEPARSRAAPGMSGKVVIQDVGYDSDDSLTGYASPAPSSRSASPTPSELDEIEKDPSLNVGKKKVARPVYLVQLGEMVRKTSGLRPDPEDVEAQRIEVALNAAEDLIRRKRAFGTELDENAVNLTYGFLALQDNYDLEGFDEKRQATMNALVSCCPRKVAPALIEQFFRNQYSTDQRFVILNALAVGAAELASLPLSSPPRTVNRVAFPSKQLPHALHKKYLTASDQRNSSDPIQTLVRDIARKAIDSGKEATASRVPGIIRERHLRIRGSAKVTDVSLSTPTAQRLPGKESHPASTTFTGVAAEFFICPLINRFWLFLRDEQTREERTMHQPALHRYRGAGTGLVLNAMVLARFLSTLAVLAHAARNAPEWLAVVAPDALELAVTLGTRPVSAMEDEGEDEEEDEEHIPKGQKAKAQGRKGRGKEAAVLSAALELALIVLDGCMDLDGGRSLGLNHTALLLGAGEWAKEVFSRLDQGVRMVGEGGEQEVRLRRAAAGLVLKVDELSSRWRRSMVDVGATW</sequence>
<dbReference type="InterPro" id="IPR019337">
    <property type="entry name" value="Telomere_length_regulation_dom"/>
</dbReference>
<dbReference type="Gene3D" id="1.25.40.720">
    <property type="entry name" value="Telomere length regulation protein 2, C-terminal domain"/>
    <property type="match status" value="1"/>
</dbReference>
<feature type="region of interest" description="Disordered" evidence="2">
    <location>
        <begin position="495"/>
        <end position="542"/>
    </location>
</feature>
<dbReference type="OrthoDB" id="10254187at2759"/>
<dbReference type="GO" id="GO:0005829">
    <property type="term" value="C:cytosol"/>
    <property type="evidence" value="ECO:0007669"/>
    <property type="project" value="TreeGrafter"/>
</dbReference>